<evidence type="ECO:0000259" key="1">
    <source>
        <dbReference type="Pfam" id="PF00561"/>
    </source>
</evidence>
<name>A0ABY9X9G5_9BACT</name>
<dbReference type="RefSeq" id="WP_395812346.1">
    <property type="nucleotide sequence ID" value="NZ_CP043494.1"/>
</dbReference>
<sequence>MATLKTKSGVELYYKDWGKGQPVVFSHGWPLNSDMWEYQMMFLAERGYRVIAHDRRGFGRSSQPWEGYDYDHFADDLAELINALDLRDIVLVGFSMGGGEIARYLARHGKSRVAKAVLVGAVTPYLLKTDAHPVGAPKDLFDGLRAGILADRPQFFTDFGKLFTGANRPNAKVSQGLLNWTLSMALMASLKGTHDCVAAFSETDFRKDLAAFTLPTLVIHGDDDQIVPLDFSGKLAAEMIPGARLEVYPGAPHALYFTHKDRMNADLLSFIRG</sequence>
<dbReference type="PRINTS" id="PR00412">
    <property type="entry name" value="EPOXHYDRLASE"/>
</dbReference>
<accession>A0ABY9X9G5</accession>
<protein>
    <submittedName>
        <fullName evidence="2">Alpha/beta hydrolase</fullName>
    </submittedName>
</protein>
<reference evidence="2 3" key="1">
    <citation type="submission" date="2019-08" db="EMBL/GenBank/DDBJ databases">
        <title>Archangium and Cystobacter genomes.</title>
        <authorList>
            <person name="Chen I.-C.K."/>
            <person name="Wielgoss S."/>
        </authorList>
    </citation>
    <scope>NUCLEOTIDE SEQUENCE [LARGE SCALE GENOMIC DNA]</scope>
    <source>
        <strain evidence="2 3">Cbm 6</strain>
    </source>
</reference>
<dbReference type="SUPFAM" id="SSF53474">
    <property type="entry name" value="alpha/beta-Hydrolases"/>
    <property type="match status" value="1"/>
</dbReference>
<evidence type="ECO:0000313" key="3">
    <source>
        <dbReference type="Proteomes" id="UP001611383"/>
    </source>
</evidence>
<dbReference type="PANTHER" id="PTHR43433:SF4">
    <property type="entry name" value="NON-HEME CHLOROPEROXIDASE-RELATED"/>
    <property type="match status" value="1"/>
</dbReference>
<dbReference type="Pfam" id="PF00561">
    <property type="entry name" value="Abhydrolase_1"/>
    <property type="match status" value="1"/>
</dbReference>
<proteinExistence type="predicted"/>
<dbReference type="PRINTS" id="PR00111">
    <property type="entry name" value="ABHYDROLASE"/>
</dbReference>
<dbReference type="InterPro" id="IPR000639">
    <property type="entry name" value="Epox_hydrolase-like"/>
</dbReference>
<gene>
    <name evidence="2" type="ORF">F0U60_53990</name>
</gene>
<keyword evidence="3" id="KW-1185">Reference proteome</keyword>
<dbReference type="GO" id="GO:0016787">
    <property type="term" value="F:hydrolase activity"/>
    <property type="evidence" value="ECO:0007669"/>
    <property type="project" value="UniProtKB-KW"/>
</dbReference>
<organism evidence="2 3">
    <name type="scientific">Archangium minus</name>
    <dbReference type="NCBI Taxonomy" id="83450"/>
    <lineage>
        <taxon>Bacteria</taxon>
        <taxon>Pseudomonadati</taxon>
        <taxon>Myxococcota</taxon>
        <taxon>Myxococcia</taxon>
        <taxon>Myxococcales</taxon>
        <taxon>Cystobacterineae</taxon>
        <taxon>Archangiaceae</taxon>
        <taxon>Archangium</taxon>
    </lineage>
</organism>
<evidence type="ECO:0000313" key="2">
    <source>
        <dbReference type="EMBL" id="WNG52039.1"/>
    </source>
</evidence>
<dbReference type="InterPro" id="IPR000073">
    <property type="entry name" value="AB_hydrolase_1"/>
</dbReference>
<dbReference type="InterPro" id="IPR050471">
    <property type="entry name" value="AB_hydrolase"/>
</dbReference>
<dbReference type="EMBL" id="CP043494">
    <property type="protein sequence ID" value="WNG52039.1"/>
    <property type="molecule type" value="Genomic_DNA"/>
</dbReference>
<dbReference type="Gene3D" id="3.40.50.1820">
    <property type="entry name" value="alpha/beta hydrolase"/>
    <property type="match status" value="1"/>
</dbReference>
<feature type="domain" description="AB hydrolase-1" evidence="1">
    <location>
        <begin position="22"/>
        <end position="259"/>
    </location>
</feature>
<keyword evidence="2" id="KW-0378">Hydrolase</keyword>
<dbReference type="PANTHER" id="PTHR43433">
    <property type="entry name" value="HYDROLASE, ALPHA/BETA FOLD FAMILY PROTEIN"/>
    <property type="match status" value="1"/>
</dbReference>
<dbReference type="InterPro" id="IPR029058">
    <property type="entry name" value="AB_hydrolase_fold"/>
</dbReference>
<dbReference type="Proteomes" id="UP001611383">
    <property type="component" value="Chromosome"/>
</dbReference>